<comment type="caution">
    <text evidence="1">The sequence shown here is derived from an EMBL/GenBank/DDBJ whole genome shotgun (WGS) entry which is preliminary data.</text>
</comment>
<dbReference type="PANTHER" id="PTHR33710:SF77">
    <property type="entry name" value="DNASE I-LIKE SUPERFAMILY PROTEIN"/>
    <property type="match status" value="1"/>
</dbReference>
<protein>
    <submittedName>
        <fullName evidence="1">DUF455 domain-containing protein</fullName>
    </submittedName>
</protein>
<evidence type="ECO:0000313" key="1">
    <source>
        <dbReference type="EMBL" id="KAA3456136.1"/>
    </source>
</evidence>
<dbReference type="PANTHER" id="PTHR33710">
    <property type="entry name" value="BNAC02G09200D PROTEIN"/>
    <property type="match status" value="1"/>
</dbReference>
<sequence length="284" mass="33812">MERSDDGKFVNCSAIEELWKTEQELHAIVKVHSCNCHWLITDVYASPRFRERRFFWENLWNVASKHSMPWLVTWGFNDILTIEDKKGGRPSSPRRLMADRLNDCNLFDLGFKGPRFTCSNLRELSQLIQERLDYAFDNNQWKLMFPKASVIHLPRVRSDHCALLISFSNPQWQLRTRMFKFERMWLDHPDFPGIVDNFWNDTTNPLVNTIRDFTSFLRDWNRTSFGNAFNKKKKILACINGVQRALANDPNEFLIKLQQTLTKDYMDILKQEEDLWLLKKRLNC</sequence>
<name>A0A5B6UH44_9ROSI</name>
<evidence type="ECO:0000313" key="2">
    <source>
        <dbReference type="Proteomes" id="UP000325315"/>
    </source>
</evidence>
<dbReference type="AlphaFoldDB" id="A0A5B6UH44"/>
<dbReference type="SUPFAM" id="SSF56219">
    <property type="entry name" value="DNase I-like"/>
    <property type="match status" value="1"/>
</dbReference>
<proteinExistence type="predicted"/>
<dbReference type="EMBL" id="SMMG02000012">
    <property type="protein sequence ID" value="KAA3456136.1"/>
    <property type="molecule type" value="Genomic_DNA"/>
</dbReference>
<organism evidence="1 2">
    <name type="scientific">Gossypium australe</name>
    <dbReference type="NCBI Taxonomy" id="47621"/>
    <lineage>
        <taxon>Eukaryota</taxon>
        <taxon>Viridiplantae</taxon>
        <taxon>Streptophyta</taxon>
        <taxon>Embryophyta</taxon>
        <taxon>Tracheophyta</taxon>
        <taxon>Spermatophyta</taxon>
        <taxon>Magnoliopsida</taxon>
        <taxon>eudicotyledons</taxon>
        <taxon>Gunneridae</taxon>
        <taxon>Pentapetalae</taxon>
        <taxon>rosids</taxon>
        <taxon>malvids</taxon>
        <taxon>Malvales</taxon>
        <taxon>Malvaceae</taxon>
        <taxon>Malvoideae</taxon>
        <taxon>Gossypium</taxon>
    </lineage>
</organism>
<keyword evidence="2" id="KW-1185">Reference proteome</keyword>
<dbReference type="InterPro" id="IPR036691">
    <property type="entry name" value="Endo/exonu/phosph_ase_sf"/>
</dbReference>
<accession>A0A5B6UH44</accession>
<dbReference type="Gene3D" id="3.60.10.10">
    <property type="entry name" value="Endonuclease/exonuclease/phosphatase"/>
    <property type="match status" value="1"/>
</dbReference>
<reference evidence="2" key="1">
    <citation type="journal article" date="2019" name="Plant Biotechnol. J.">
        <title>Genome sequencing of the Australian wild diploid species Gossypium australe highlights disease resistance and delayed gland morphogenesis.</title>
        <authorList>
            <person name="Cai Y."/>
            <person name="Cai X."/>
            <person name="Wang Q."/>
            <person name="Wang P."/>
            <person name="Zhang Y."/>
            <person name="Cai C."/>
            <person name="Xu Y."/>
            <person name="Wang K."/>
            <person name="Zhou Z."/>
            <person name="Wang C."/>
            <person name="Geng S."/>
            <person name="Li B."/>
            <person name="Dong Q."/>
            <person name="Hou Y."/>
            <person name="Wang H."/>
            <person name="Ai P."/>
            <person name="Liu Z."/>
            <person name="Yi F."/>
            <person name="Sun M."/>
            <person name="An G."/>
            <person name="Cheng J."/>
            <person name="Zhang Y."/>
            <person name="Shi Q."/>
            <person name="Xie Y."/>
            <person name="Shi X."/>
            <person name="Chang Y."/>
            <person name="Huang F."/>
            <person name="Chen Y."/>
            <person name="Hong S."/>
            <person name="Mi L."/>
            <person name="Sun Q."/>
            <person name="Zhang L."/>
            <person name="Zhou B."/>
            <person name="Peng R."/>
            <person name="Zhang X."/>
            <person name="Liu F."/>
        </authorList>
    </citation>
    <scope>NUCLEOTIDE SEQUENCE [LARGE SCALE GENOMIC DNA]</scope>
    <source>
        <strain evidence="2">cv. PA1801</strain>
    </source>
</reference>
<dbReference type="OrthoDB" id="426882at2759"/>
<dbReference type="Proteomes" id="UP000325315">
    <property type="component" value="Unassembled WGS sequence"/>
</dbReference>
<gene>
    <name evidence="1" type="ORF">EPI10_019085</name>
</gene>